<dbReference type="AlphaFoldDB" id="A0A387BDV4"/>
<dbReference type="Proteomes" id="UP000269374">
    <property type="component" value="Chromosome"/>
</dbReference>
<evidence type="ECO:0000256" key="1">
    <source>
        <dbReference type="ARBA" id="ARBA00008007"/>
    </source>
</evidence>
<keyword evidence="4" id="KW-1185">Reference proteome</keyword>
<dbReference type="Pfam" id="PF00156">
    <property type="entry name" value="Pribosyltran"/>
    <property type="match status" value="1"/>
</dbReference>
<evidence type="ECO:0000313" key="3">
    <source>
        <dbReference type="EMBL" id="AYG00242.1"/>
    </source>
</evidence>
<dbReference type="Gene3D" id="3.40.50.2020">
    <property type="match status" value="1"/>
</dbReference>
<reference evidence="3 4" key="1">
    <citation type="submission" date="2018-09" db="EMBL/GenBank/DDBJ databases">
        <title>Genome sequencing of strain 1JSPR-7.</title>
        <authorList>
            <person name="Heo J."/>
            <person name="Kim S.-J."/>
            <person name="Kwon S.-W."/>
        </authorList>
    </citation>
    <scope>NUCLEOTIDE SEQUENCE [LARGE SCALE GENOMIC DNA]</scope>
    <source>
        <strain evidence="3 4">1JSPR-7</strain>
    </source>
</reference>
<evidence type="ECO:0000259" key="2">
    <source>
        <dbReference type="Pfam" id="PF00156"/>
    </source>
</evidence>
<sequence length="215" mass="24983">MTCLLCHTKFHIHYRFSDLLLLKTPEQFICPDCQQAFIKIPAEHCPRCYKSGNSQICKDCLEWESKGILINHQAIFQYNNAMHDYFSRYKFLGDYQLHKIFSSFFKKFDKNFTVVPIPISPERYQKRGFNQVSAFLKEPSFTELLVKSDTLAQSSLNRKSRLNSKNTFSIIENAILPKKVLLVDDIYTTGATLQHAAHLLKDSGVREIKTFSLCR</sequence>
<dbReference type="PANTHER" id="PTHR47505">
    <property type="entry name" value="DNA UTILIZATION PROTEIN YHGH"/>
    <property type="match status" value="1"/>
</dbReference>
<dbReference type="SUPFAM" id="SSF53271">
    <property type="entry name" value="PRTase-like"/>
    <property type="match status" value="1"/>
</dbReference>
<protein>
    <submittedName>
        <fullName evidence="3">ComF family protein</fullName>
    </submittedName>
</protein>
<evidence type="ECO:0000313" key="4">
    <source>
        <dbReference type="Proteomes" id="UP000269374"/>
    </source>
</evidence>
<dbReference type="KEGG" id="lact:D7I46_03560"/>
<dbReference type="PANTHER" id="PTHR47505:SF1">
    <property type="entry name" value="DNA UTILIZATION PROTEIN YHGH"/>
    <property type="match status" value="1"/>
</dbReference>
<dbReference type="EMBL" id="CP032627">
    <property type="protein sequence ID" value="AYG00242.1"/>
    <property type="molecule type" value="Genomic_DNA"/>
</dbReference>
<comment type="similarity">
    <text evidence="1">Belongs to the ComF/GntX family.</text>
</comment>
<accession>A0A387BDV4</accession>
<dbReference type="InterPro" id="IPR029057">
    <property type="entry name" value="PRTase-like"/>
</dbReference>
<dbReference type="OrthoDB" id="9779910at2"/>
<feature type="domain" description="Phosphoribosyltransferase" evidence="2">
    <location>
        <begin position="171"/>
        <end position="214"/>
    </location>
</feature>
<proteinExistence type="inferred from homology"/>
<dbReference type="RefSeq" id="WP_120771630.1">
    <property type="nucleotide sequence ID" value="NZ_CP032627.1"/>
</dbReference>
<organism evidence="3 4">
    <name type="scientific">Lactococcus allomyrinae</name>
    <dbReference type="NCBI Taxonomy" id="2419773"/>
    <lineage>
        <taxon>Bacteria</taxon>
        <taxon>Bacillati</taxon>
        <taxon>Bacillota</taxon>
        <taxon>Bacilli</taxon>
        <taxon>Lactobacillales</taxon>
        <taxon>Streptococcaceae</taxon>
        <taxon>Lactococcus</taxon>
    </lineage>
</organism>
<dbReference type="InterPro" id="IPR051910">
    <property type="entry name" value="ComF/GntX_DNA_util-trans"/>
</dbReference>
<name>A0A387BDV4_9LACT</name>
<dbReference type="InterPro" id="IPR000836">
    <property type="entry name" value="PRTase_dom"/>
</dbReference>
<dbReference type="CDD" id="cd06223">
    <property type="entry name" value="PRTases_typeI"/>
    <property type="match status" value="1"/>
</dbReference>
<gene>
    <name evidence="3" type="ORF">D7I46_03560</name>
</gene>